<dbReference type="GO" id="GO:0031047">
    <property type="term" value="P:regulatory ncRNA-mediated gene silencing"/>
    <property type="evidence" value="ECO:0007669"/>
    <property type="project" value="UniProtKB-KW"/>
</dbReference>
<keyword evidence="6" id="KW-0805">Transcription regulation</keyword>
<feature type="compositionally biased region" description="Low complexity" evidence="10">
    <location>
        <begin position="467"/>
        <end position="477"/>
    </location>
</feature>
<evidence type="ECO:0000256" key="5">
    <source>
        <dbReference type="ARBA" id="ARBA00022490"/>
    </source>
</evidence>
<feature type="compositionally biased region" description="Polar residues" evidence="10">
    <location>
        <begin position="478"/>
        <end position="487"/>
    </location>
</feature>
<evidence type="ECO:0000256" key="3">
    <source>
        <dbReference type="ARBA" id="ARBA00008030"/>
    </source>
</evidence>
<dbReference type="GO" id="GO:0005634">
    <property type="term" value="C:nucleus"/>
    <property type="evidence" value="ECO:0007669"/>
    <property type="project" value="UniProtKB-SubCell"/>
</dbReference>
<dbReference type="GO" id="GO:0030014">
    <property type="term" value="C:CCR4-NOT complex"/>
    <property type="evidence" value="ECO:0007669"/>
    <property type="project" value="InterPro"/>
</dbReference>
<comment type="similarity">
    <text evidence="3">Belongs to the CNOT11 family.</text>
</comment>
<evidence type="ECO:0000256" key="6">
    <source>
        <dbReference type="ARBA" id="ARBA00023015"/>
    </source>
</evidence>
<dbReference type="EMBL" id="GEEE01022562">
    <property type="protein sequence ID" value="JAP40663.1"/>
    <property type="molecule type" value="Transcribed_RNA"/>
</dbReference>
<evidence type="ECO:0000256" key="4">
    <source>
        <dbReference type="ARBA" id="ARBA00014872"/>
    </source>
</evidence>
<evidence type="ECO:0000256" key="9">
    <source>
        <dbReference type="ARBA" id="ARBA00023242"/>
    </source>
</evidence>
<evidence type="ECO:0000256" key="10">
    <source>
        <dbReference type="SAM" id="MobiDB-lite"/>
    </source>
</evidence>
<reference evidence="11" key="1">
    <citation type="submission" date="2016-01" db="EMBL/GenBank/DDBJ databases">
        <title>Reference transcriptome for the parasite Schistocephalus solidus: insights into the molecular evolution of parasitism.</title>
        <authorList>
            <person name="Hebert F.O."/>
            <person name="Grambauer S."/>
            <person name="Barber I."/>
            <person name="Landry C.R."/>
            <person name="Aubin-Horth N."/>
        </authorList>
    </citation>
    <scope>NUCLEOTIDE SEQUENCE</scope>
</reference>
<evidence type="ECO:0000313" key="11">
    <source>
        <dbReference type="EMBL" id="JAP54643.1"/>
    </source>
</evidence>
<keyword evidence="8" id="KW-0804">Transcription</keyword>
<evidence type="ECO:0000256" key="7">
    <source>
        <dbReference type="ARBA" id="ARBA00023158"/>
    </source>
</evidence>
<accession>A0A0X3PRR6</accession>
<feature type="region of interest" description="Disordered" evidence="10">
    <location>
        <begin position="467"/>
        <end position="487"/>
    </location>
</feature>
<dbReference type="InterPro" id="IPR019312">
    <property type="entry name" value="CNOT11"/>
</dbReference>
<comment type="subcellular location">
    <subcellularLocation>
        <location evidence="2">Cytoplasm</location>
    </subcellularLocation>
    <subcellularLocation>
        <location evidence="1">Nucleus</location>
    </subcellularLocation>
</comment>
<organism evidence="11">
    <name type="scientific">Schistocephalus solidus</name>
    <name type="common">Tapeworm</name>
    <dbReference type="NCBI Taxonomy" id="70667"/>
    <lineage>
        <taxon>Eukaryota</taxon>
        <taxon>Metazoa</taxon>
        <taxon>Spiralia</taxon>
        <taxon>Lophotrochozoa</taxon>
        <taxon>Platyhelminthes</taxon>
        <taxon>Cestoda</taxon>
        <taxon>Eucestoda</taxon>
        <taxon>Diphyllobothriidea</taxon>
        <taxon>Diphyllobothriidae</taxon>
        <taxon>Schistocephalus</taxon>
    </lineage>
</organism>
<gene>
    <name evidence="11" type="primary">CNO11</name>
    <name evidence="11" type="ORF">TR101363</name>
</gene>
<dbReference type="EMBL" id="GEEE01008582">
    <property type="protein sequence ID" value="JAP54643.1"/>
    <property type="molecule type" value="Transcribed_RNA"/>
</dbReference>
<name>A0A0X3PRR6_SCHSO</name>
<proteinExistence type="inferred from homology"/>
<dbReference type="GO" id="GO:0005737">
    <property type="term" value="C:cytoplasm"/>
    <property type="evidence" value="ECO:0007669"/>
    <property type="project" value="UniProtKB-SubCell"/>
</dbReference>
<dbReference type="PANTHER" id="PTHR15975:SF0">
    <property type="entry name" value="CCR4-NOT TRANSCRIPTION COMPLEX SUBUNIT 11"/>
    <property type="match status" value="1"/>
</dbReference>
<dbReference type="AlphaFoldDB" id="A0A0X3PRR6"/>
<keyword evidence="9" id="KW-0539">Nucleus</keyword>
<evidence type="ECO:0000256" key="2">
    <source>
        <dbReference type="ARBA" id="ARBA00004496"/>
    </source>
</evidence>
<keyword evidence="7" id="KW-0943">RNA-mediated gene silencing</keyword>
<evidence type="ECO:0000256" key="1">
    <source>
        <dbReference type="ARBA" id="ARBA00004123"/>
    </source>
</evidence>
<sequence length="487" mass="54403">MTLTPKEVNDLTNIILNGQSSLKTFDAISVLFHKSFSKSEHFKIGKALVTILNNDLLSDGISPIVCLFLIWDMYKSEPLEHNPFLQFIVNYLQRDSTHFTSSLPLPAKVFMHTLMKFADRARDLCKTTPLQLLTMDADVSALRSCDWSIFDTRIQERLQPLPKFDSCGIPCVLPDDDTMKSTDFGVDRISNEASASQRKHCIEGLLGSDMFVASMQSLRPDFLRLAPPLMPCPQASSAGSEVFKSYKSGDPSFSDSEWVEELVWLNPTTIEHQFHWDSSMGHSSPTFELRQLMSIALTSALTQAQQQIMIQSIKEDRNLIHSLGLTSENFANLVNRNPVVAIEILLGLISTPEVNTYLSSLLNMNITVNSMEVVNRVAALVALPSEFIHTFISNCISTCQGTQDKYVQVRLVRLVCVLIQSLIRNKIIDVHNGGILVEVQSFCLEFNKIRDANTLYRLIKSIEVSGTAGHGTPPTGTEMQTAQPKEQ</sequence>
<dbReference type="PANTHER" id="PTHR15975">
    <property type="entry name" value="CCR4-NOT TRANSCRIPTION COMPLEX SUBUNIT 11"/>
    <property type="match status" value="1"/>
</dbReference>
<keyword evidence="5" id="KW-0963">Cytoplasm</keyword>
<evidence type="ECO:0000256" key="8">
    <source>
        <dbReference type="ARBA" id="ARBA00023163"/>
    </source>
</evidence>
<protein>
    <recommendedName>
        <fullName evidence="4">CCR4-NOT transcription complex subunit 11</fullName>
    </recommendedName>
</protein>
<dbReference type="Pfam" id="PF10155">
    <property type="entry name" value="CNOT11"/>
    <property type="match status" value="1"/>
</dbReference>